<feature type="compositionally biased region" description="Basic and acidic residues" evidence="2">
    <location>
        <begin position="306"/>
        <end position="319"/>
    </location>
</feature>
<feature type="compositionally biased region" description="Acidic residues" evidence="2">
    <location>
        <begin position="792"/>
        <end position="807"/>
    </location>
</feature>
<keyword evidence="7" id="KW-1185">Reference proteome</keyword>
<feature type="chain" id="PRO_5003068912" description="Flagellar motor switch protein FliN N-terminal domain-containing protein" evidence="4">
    <location>
        <begin position="32"/>
        <end position="1192"/>
    </location>
</feature>
<feature type="region of interest" description="Disordered" evidence="2">
    <location>
        <begin position="777"/>
        <end position="860"/>
    </location>
</feature>
<feature type="compositionally biased region" description="Acidic residues" evidence="2">
    <location>
        <begin position="603"/>
        <end position="620"/>
    </location>
</feature>
<dbReference type="KEGG" id="svo:SVI_2878"/>
<evidence type="ECO:0000313" key="7">
    <source>
        <dbReference type="Proteomes" id="UP000002350"/>
    </source>
</evidence>
<feature type="compositionally biased region" description="Acidic residues" evidence="2">
    <location>
        <begin position="509"/>
        <end position="526"/>
    </location>
</feature>
<keyword evidence="1" id="KW-0175">Coiled coil</keyword>
<feature type="transmembrane region" description="Helical" evidence="3">
    <location>
        <begin position="278"/>
        <end position="299"/>
    </location>
</feature>
<dbReference type="AlphaFoldDB" id="D4ZMF0"/>
<accession>D4ZMF0</accession>
<dbReference type="NCBIfam" id="TIGR03504">
    <property type="entry name" value="FimV_Cterm"/>
    <property type="match status" value="1"/>
</dbReference>
<feature type="compositionally biased region" description="Acidic residues" evidence="2">
    <location>
        <begin position="545"/>
        <end position="558"/>
    </location>
</feature>
<feature type="compositionally biased region" description="Acidic residues" evidence="2">
    <location>
        <begin position="482"/>
        <end position="498"/>
    </location>
</feature>
<feature type="region of interest" description="Disordered" evidence="2">
    <location>
        <begin position="306"/>
        <end position="327"/>
    </location>
</feature>
<keyword evidence="4" id="KW-0732">Signal</keyword>
<dbReference type="Pfam" id="PF16973">
    <property type="entry name" value="FliN_N"/>
    <property type="match status" value="1"/>
</dbReference>
<evidence type="ECO:0000256" key="4">
    <source>
        <dbReference type="SAM" id="SignalP"/>
    </source>
</evidence>
<feature type="region of interest" description="Disordered" evidence="2">
    <location>
        <begin position="695"/>
        <end position="741"/>
    </location>
</feature>
<evidence type="ECO:0000313" key="6">
    <source>
        <dbReference type="EMBL" id="BAJ02849.1"/>
    </source>
</evidence>
<feature type="compositionally biased region" description="Low complexity" evidence="2">
    <location>
        <begin position="467"/>
        <end position="481"/>
    </location>
</feature>
<proteinExistence type="predicted"/>
<evidence type="ECO:0000259" key="5">
    <source>
        <dbReference type="Pfam" id="PF16973"/>
    </source>
</evidence>
<dbReference type="Proteomes" id="UP000002350">
    <property type="component" value="Chromosome"/>
</dbReference>
<dbReference type="InterPro" id="IPR038440">
    <property type="entry name" value="FimV_C_sf"/>
</dbReference>
<evidence type="ECO:0000256" key="2">
    <source>
        <dbReference type="SAM" id="MobiDB-lite"/>
    </source>
</evidence>
<protein>
    <recommendedName>
        <fullName evidence="5">Flagellar motor switch protein FliN N-terminal domain-containing protein</fullName>
    </recommendedName>
</protein>
<reference evidence="7" key="1">
    <citation type="journal article" date="2010" name="Mol. Biosyst.">
        <title>Complete genome sequence and comparative analysis of Shewanella violacea, a psychrophilic and piezophilic bacterium from deep sea floor sediments.</title>
        <authorList>
            <person name="Aono E."/>
            <person name="Baba T."/>
            <person name="Ara T."/>
            <person name="Nishi T."/>
            <person name="Nakamichi T."/>
            <person name="Inamoto E."/>
            <person name="Toyonaga H."/>
            <person name="Hasegawa M."/>
            <person name="Takai Y."/>
            <person name="Okumura Y."/>
            <person name="Baba M."/>
            <person name="Tomita M."/>
            <person name="Kato C."/>
            <person name="Oshima T."/>
            <person name="Nakasone K."/>
            <person name="Mori H."/>
        </authorList>
    </citation>
    <scope>NUCLEOTIDE SEQUENCE [LARGE SCALE GENOMIC DNA]</scope>
    <source>
        <strain evidence="7">JCM 10179 / CIP 106290 / LMG 19151 / DSS12</strain>
    </source>
</reference>
<evidence type="ECO:0000256" key="3">
    <source>
        <dbReference type="SAM" id="Phobius"/>
    </source>
</evidence>
<feature type="region of interest" description="Disordered" evidence="2">
    <location>
        <begin position="467"/>
        <end position="660"/>
    </location>
</feature>
<dbReference type="STRING" id="637905.SVI_2878"/>
<dbReference type="InterPro" id="IPR020011">
    <property type="entry name" value="FimV_C"/>
</dbReference>
<feature type="compositionally biased region" description="Acidic residues" evidence="2">
    <location>
        <begin position="435"/>
        <end position="450"/>
    </location>
</feature>
<feature type="region of interest" description="Disordered" evidence="2">
    <location>
        <begin position="366"/>
        <end position="452"/>
    </location>
</feature>
<name>D4ZMF0_SHEVD</name>
<feature type="compositionally biased region" description="Acidic residues" evidence="2">
    <location>
        <begin position="703"/>
        <end position="718"/>
    </location>
</feature>
<feature type="compositionally biased region" description="Acidic residues" evidence="2">
    <location>
        <begin position="577"/>
        <end position="595"/>
    </location>
</feature>
<keyword evidence="3" id="KW-0812">Transmembrane</keyword>
<feature type="region of interest" description="Disordered" evidence="2">
    <location>
        <begin position="945"/>
        <end position="1004"/>
    </location>
</feature>
<organism evidence="6 7">
    <name type="scientific">Shewanella violacea (strain JCM 10179 / CIP 106290 / LMG 19151 / DSS12)</name>
    <dbReference type="NCBI Taxonomy" id="637905"/>
    <lineage>
        <taxon>Bacteria</taxon>
        <taxon>Pseudomonadati</taxon>
        <taxon>Pseudomonadota</taxon>
        <taxon>Gammaproteobacteria</taxon>
        <taxon>Alteromonadales</taxon>
        <taxon>Shewanellaceae</taxon>
        <taxon>Shewanella</taxon>
    </lineage>
</organism>
<keyword evidence="3" id="KW-1133">Transmembrane helix</keyword>
<feature type="signal peptide" evidence="4">
    <location>
        <begin position="1"/>
        <end position="31"/>
    </location>
</feature>
<keyword evidence="3" id="KW-0472">Membrane</keyword>
<dbReference type="eggNOG" id="COG3170">
    <property type="taxonomic scope" value="Bacteria"/>
</dbReference>
<dbReference type="EMBL" id="AP011177">
    <property type="protein sequence ID" value="BAJ02849.1"/>
    <property type="molecule type" value="Genomic_DNA"/>
</dbReference>
<feature type="coiled-coil region" evidence="1">
    <location>
        <begin position="171"/>
        <end position="240"/>
    </location>
</feature>
<feature type="compositionally biased region" description="Acidic residues" evidence="2">
    <location>
        <begin position="393"/>
        <end position="404"/>
    </location>
</feature>
<feature type="compositionally biased region" description="Low complexity" evidence="2">
    <location>
        <begin position="719"/>
        <end position="732"/>
    </location>
</feature>
<feature type="domain" description="Flagellar motor switch protein FliN N-terminal" evidence="5">
    <location>
        <begin position="394"/>
        <end position="424"/>
    </location>
</feature>
<dbReference type="InterPro" id="IPR031576">
    <property type="entry name" value="FliN_N"/>
</dbReference>
<feature type="compositionally biased region" description="Acidic residues" evidence="2">
    <location>
        <begin position="648"/>
        <end position="660"/>
    </location>
</feature>
<evidence type="ECO:0000256" key="1">
    <source>
        <dbReference type="SAM" id="Coils"/>
    </source>
</evidence>
<sequence>MMNFRTSYLVGLMASTLLVFTVSPLIQTAFAAEPLKITGPDGEVRQTNRQYGPTLSSDTFWSIAQKVRPDNSVSIYQVMAAIYDANPHAFTNANYNSLEKGMILLIPSKDLMLAIPRSMAKSRAERDDKGWKKTTQPKAVQVAQVKQATPSTPARPVTLPITPADTSVAQKPTVNEEIKELTAKLEEEEAKSLQLTDELGRAQDRLELSDSDTGTLKNKIDELKEQVAILEEQLLASKLQGAGLGEEVNSLQEQINALQIVEPEADPEQWRNLMSNPLMLIAAISIPALLLLLILWLFLRRRRDEGAASTEEKTTKETESPITAETDADTGAEALGSESHDLEAMAVHLDTEDDDSIDSLMNIDTAELQPEVDMSSDEQDLAGDMFVDPGETATEEPAEEEGQSLDDLWAEAMGEQDEEEAKAGEDDLDSLLAGFDEEPAKDEAPAEEASIELSPVEEALVAESIEASIEASSAADPSSEIVSEDDLDSLLEGFDEPADASSTQAETETASEIESESDGVAEDDLDSLLAGFDEPADTSSTQAESETESDGVAEDDLDSLLAGFDEPADTSSIQADTEIESESEAQTDLASEDDVSGSLSEEIAAELEQDITPTAEDDALDAANIEKLGVEKDSEEDVDALLAGFEHSEEDTSTETPVEDADLSEAISAELEGEVDTSADADAADLDALLAEFDEKPDVSATAEDDTELEVTELEVTEVEATPVEEAPAETAAELDTDLTDAISAELEGEVDTSADADEADLDALLAGFDENSAAPAAEFDTDLTDAISAELEGEVDTSADADEADLDALLAGFDENSAAPAEDYSLENTEVAAIELEDTEREDKPVEEDPAGTAAESDADLIDEISAELEGDVDTTADADEADLDALLAGFDENSAAIAAEPDADLTDEISAELEADIDTNIGDSEDDLDSLLAEFDIADQLDKPEVLDDSLLAPATEPSPEREPSSDDALDSLLADLEAVDPKSAKDPVASKPGGGMFADLKGAKKIDDTSLDWEPSANVEEPVIAPANNEELLSSLLDVKEQSGHSEMSLSLEGEGNLTVDEALAALDAEDLSKSPAVAVAEHDLTSFQKDNGFIDIDRLLNEAEEDVTDIDQYKELDVDMGEIDKLMGNPAMVDVDDEENSINAKLDLARAYIEIDDNDSAKVLLKEVQLDGNDRQKDEADGLVNSLD</sequence>
<dbReference type="Gene3D" id="1.20.58.2200">
    <property type="match status" value="1"/>
</dbReference>
<feature type="compositionally biased region" description="Acidic residues" evidence="2">
    <location>
        <begin position="836"/>
        <end position="851"/>
    </location>
</feature>
<dbReference type="NCBIfam" id="TIGR03505">
    <property type="entry name" value="FimV_core"/>
    <property type="match status" value="1"/>
</dbReference>
<dbReference type="InterPro" id="IPR020012">
    <property type="entry name" value="LysM_FimV"/>
</dbReference>
<gene>
    <name evidence="6" type="ordered locus">SVI_2878</name>
</gene>
<dbReference type="HOGENOM" id="CLU_007099_1_0_6"/>